<comment type="caution">
    <text evidence="1">The sequence shown here is derived from an EMBL/GenBank/DDBJ whole genome shotgun (WGS) entry which is preliminary data.</text>
</comment>
<dbReference type="AlphaFoldDB" id="K0NUF8"/>
<name>K0NUF8_9LACO</name>
<dbReference type="EMBL" id="CALZ01000024">
    <property type="protein sequence ID" value="CCK82915.1"/>
    <property type="molecule type" value="Genomic_DNA"/>
</dbReference>
<accession>K0NUF8</accession>
<dbReference type="RefSeq" id="WP_009557467.1">
    <property type="nucleotide sequence ID" value="NZ_CALZ01000024.1"/>
</dbReference>
<dbReference type="OrthoDB" id="2301574at2"/>
<organism evidence="1 2">
    <name type="scientific">Lactobacillus equicursoris 66c</name>
    <dbReference type="NCBI Taxonomy" id="872326"/>
    <lineage>
        <taxon>Bacteria</taxon>
        <taxon>Bacillati</taxon>
        <taxon>Bacillota</taxon>
        <taxon>Bacilli</taxon>
        <taxon>Lactobacillales</taxon>
        <taxon>Lactobacillaceae</taxon>
        <taxon>Lactobacillus</taxon>
    </lineage>
</organism>
<evidence type="ECO:0000313" key="2">
    <source>
        <dbReference type="Proteomes" id="UP000009325"/>
    </source>
</evidence>
<gene>
    <name evidence="1" type="ORF">BN146_01275</name>
</gene>
<dbReference type="Proteomes" id="UP000009325">
    <property type="component" value="Unassembled WGS sequence"/>
</dbReference>
<reference evidence="1 2" key="1">
    <citation type="submission" date="2012-08" db="EMBL/GenBank/DDBJ databases">
        <title>Draft Genome Sequences of Lactobacillus equicursoris CIP 110162T, isolated from thoroughbred racehorse feces and Lactobacillus sp. CRBIP 24.137 isolated from urine of human.</title>
        <authorList>
            <person name="Cousin S."/>
            <person name="Loux V."/>
            <person name="Ma L."/>
            <person name="Creno S."/>
            <person name="Clermont D."/>
            <person name="Bizet C."/>
            <person name="Bouchier C."/>
        </authorList>
    </citation>
    <scope>NUCLEOTIDE SEQUENCE [LARGE SCALE GENOMIC DNA]</scope>
    <source>
        <strain evidence="1 2">66c</strain>
    </source>
</reference>
<proteinExistence type="predicted"/>
<evidence type="ECO:0000313" key="1">
    <source>
        <dbReference type="EMBL" id="CCK82915.1"/>
    </source>
</evidence>
<sequence>MTKTSEYMNQKEAMNYLGFSSVYALNEMINNGLPYYVVGKSKRYSKRAIDEFMDQHKVSKTATRETAVVK</sequence>
<protein>
    <recommendedName>
        <fullName evidence="3">Helix-turn-helix domain-containing protein</fullName>
    </recommendedName>
</protein>
<evidence type="ECO:0008006" key="3">
    <source>
        <dbReference type="Google" id="ProtNLM"/>
    </source>
</evidence>